<feature type="transmembrane region" description="Helical" evidence="6">
    <location>
        <begin position="12"/>
        <end position="35"/>
    </location>
</feature>
<evidence type="ECO:0000256" key="2">
    <source>
        <dbReference type="ARBA" id="ARBA00009166"/>
    </source>
</evidence>
<evidence type="ECO:0000256" key="5">
    <source>
        <dbReference type="ARBA" id="ARBA00023136"/>
    </source>
</evidence>
<evidence type="ECO:0000256" key="1">
    <source>
        <dbReference type="ARBA" id="ARBA00004141"/>
    </source>
</evidence>
<keyword evidence="8" id="KW-1185">Reference proteome</keyword>
<comment type="similarity">
    <text evidence="2">Belongs to the nematode receptor-like protein srd family.</text>
</comment>
<evidence type="ECO:0000256" key="6">
    <source>
        <dbReference type="SAM" id="Phobius"/>
    </source>
</evidence>
<comment type="subcellular location">
    <subcellularLocation>
        <location evidence="1">Membrane</location>
        <topology evidence="1">Multi-pass membrane protein</topology>
    </subcellularLocation>
</comment>
<sequence length="325" mass="37231">MMSPLESQLVLIFTVFFNVYLFSAISAQLLLLFLIKTCKVTALKDMRLYLLNILILQFISTMSAFLSQSRVVPNSETVAILCYGPCKYLGVLTCQVLFHVLKVSLFSCAAALIIAFYYRYNMITARSFTRTHHYRQLVISYSIPTVLLVFNLFSPSDRQKIVNELTALHPSYDLDNYIILGFSEVKTVVASVNTAMIILGVYGTPFVALYFRSKILKILNTTKSYHSEKIAQTKSMIQGLTLQTLLPLFCYIPSFTYFIYNQHYQTDSLIVEFAVSPIGFIYTIFDPLLTIYFVLPYRRGLKAMFQKNNTTTNIFIISETTRRIV</sequence>
<evidence type="ECO:0000313" key="7">
    <source>
        <dbReference type="EMBL" id="CAP27626.2"/>
    </source>
</evidence>
<dbReference type="Pfam" id="PF10317">
    <property type="entry name" value="7TM_GPCR_Srd"/>
    <property type="match status" value="1"/>
</dbReference>
<dbReference type="OMA" id="IIAFYYR"/>
<dbReference type="eggNOG" id="ENOG502TFJS">
    <property type="taxonomic scope" value="Eukaryota"/>
</dbReference>
<organism evidence="7 8">
    <name type="scientific">Caenorhabditis briggsae</name>
    <dbReference type="NCBI Taxonomy" id="6238"/>
    <lineage>
        <taxon>Eukaryota</taxon>
        <taxon>Metazoa</taxon>
        <taxon>Ecdysozoa</taxon>
        <taxon>Nematoda</taxon>
        <taxon>Chromadorea</taxon>
        <taxon>Rhabditida</taxon>
        <taxon>Rhabditina</taxon>
        <taxon>Rhabditomorpha</taxon>
        <taxon>Rhabditoidea</taxon>
        <taxon>Rhabditidae</taxon>
        <taxon>Peloderinae</taxon>
        <taxon>Caenorhabditis</taxon>
    </lineage>
</organism>
<dbReference type="AlphaFoldDB" id="A8X4R6"/>
<proteinExistence type="inferred from homology"/>
<reference evidence="7 8" key="1">
    <citation type="journal article" date="2003" name="PLoS Biol.">
        <title>The genome sequence of Caenorhabditis briggsae: a platform for comparative genomics.</title>
        <authorList>
            <person name="Stein L.D."/>
            <person name="Bao Z."/>
            <person name="Blasiar D."/>
            <person name="Blumenthal T."/>
            <person name="Brent M.R."/>
            <person name="Chen N."/>
            <person name="Chinwalla A."/>
            <person name="Clarke L."/>
            <person name="Clee C."/>
            <person name="Coghlan A."/>
            <person name="Coulson A."/>
            <person name="D'Eustachio P."/>
            <person name="Fitch D.H."/>
            <person name="Fulton L.A."/>
            <person name="Fulton R.E."/>
            <person name="Griffiths-Jones S."/>
            <person name="Harris T.W."/>
            <person name="Hillier L.W."/>
            <person name="Kamath R."/>
            <person name="Kuwabara P.E."/>
            <person name="Mardis E.R."/>
            <person name="Marra M.A."/>
            <person name="Miner T.L."/>
            <person name="Minx P."/>
            <person name="Mullikin J.C."/>
            <person name="Plumb R.W."/>
            <person name="Rogers J."/>
            <person name="Schein J.E."/>
            <person name="Sohrmann M."/>
            <person name="Spieth J."/>
            <person name="Stajich J.E."/>
            <person name="Wei C."/>
            <person name="Willey D."/>
            <person name="Wilson R.K."/>
            <person name="Durbin R."/>
            <person name="Waterston R.H."/>
        </authorList>
    </citation>
    <scope>NUCLEOTIDE SEQUENCE [LARGE SCALE GENOMIC DNA]</scope>
    <source>
        <strain evidence="7 8">AF16</strain>
    </source>
</reference>
<dbReference type="GO" id="GO:0016020">
    <property type="term" value="C:membrane"/>
    <property type="evidence" value="ECO:0007669"/>
    <property type="project" value="UniProtKB-SubCell"/>
</dbReference>
<dbReference type="WormBase" id="CBG07442">
    <property type="protein sequence ID" value="CBP33804"/>
    <property type="gene ID" value="WBGene00029494"/>
    <property type="gene designation" value="Cbr-srd-50"/>
</dbReference>
<dbReference type="PANTHER" id="PTHR22945">
    <property type="entry name" value="SERPENTINE RECEPTOR, CLASS D DELTA"/>
    <property type="match status" value="1"/>
</dbReference>
<evidence type="ECO:0000256" key="4">
    <source>
        <dbReference type="ARBA" id="ARBA00022989"/>
    </source>
</evidence>
<feature type="transmembrane region" description="Helical" evidence="6">
    <location>
        <begin position="47"/>
        <end position="66"/>
    </location>
</feature>
<feature type="transmembrane region" description="Helical" evidence="6">
    <location>
        <begin position="190"/>
        <end position="211"/>
    </location>
</feature>
<dbReference type="HOGENOM" id="CLU_057924_2_0_1"/>
<dbReference type="FunCoup" id="A8X4R6">
    <property type="interactions" value="9"/>
</dbReference>
<evidence type="ECO:0000313" key="8">
    <source>
        <dbReference type="Proteomes" id="UP000008549"/>
    </source>
</evidence>
<dbReference type="Proteomes" id="UP000008549">
    <property type="component" value="Unassembled WGS sequence"/>
</dbReference>
<feature type="transmembrane region" description="Helical" evidence="6">
    <location>
        <begin position="280"/>
        <end position="297"/>
    </location>
</feature>
<evidence type="ECO:0000256" key="3">
    <source>
        <dbReference type="ARBA" id="ARBA00022692"/>
    </source>
</evidence>
<reference evidence="7 8" key="2">
    <citation type="journal article" date="2011" name="PLoS Genet.">
        <title>Caenorhabditis briggsae recombinant inbred line genotypes reveal inter-strain incompatibility and the evolution of recombination.</title>
        <authorList>
            <person name="Ross J.A."/>
            <person name="Koboldt D.C."/>
            <person name="Staisch J.E."/>
            <person name="Chamberlin H.M."/>
            <person name="Gupta B.P."/>
            <person name="Miller R.D."/>
            <person name="Baird S.E."/>
            <person name="Haag E.S."/>
        </authorList>
    </citation>
    <scope>NUCLEOTIDE SEQUENCE [LARGE SCALE GENOMIC DNA]</scope>
    <source>
        <strain evidence="7 8">AF16</strain>
    </source>
</reference>
<feature type="transmembrane region" description="Helical" evidence="6">
    <location>
        <begin position="138"/>
        <end position="154"/>
    </location>
</feature>
<keyword evidence="4 6" id="KW-1133">Transmembrane helix</keyword>
<feature type="transmembrane region" description="Helical" evidence="6">
    <location>
        <begin position="96"/>
        <end position="118"/>
    </location>
</feature>
<dbReference type="InterPro" id="IPR019421">
    <property type="entry name" value="7TM_GPCR_serpentine_rcpt_Srd"/>
</dbReference>
<keyword evidence="5 6" id="KW-0472">Membrane</keyword>
<keyword evidence="3 6" id="KW-0812">Transmembrane</keyword>
<gene>
    <name evidence="9" type="primary">srd-50</name>
    <name evidence="7" type="synonym">Cbr-srd-50</name>
    <name evidence="9" type="ORF">CBG07442</name>
    <name evidence="7" type="ORF">CBG_07442</name>
</gene>
<dbReference type="InParanoid" id="A8X4R6"/>
<dbReference type="InterPro" id="IPR050920">
    <property type="entry name" value="Nematode_rcpt-like_delta"/>
</dbReference>
<evidence type="ECO:0000313" key="9">
    <source>
        <dbReference type="WormBase" id="CBG07442"/>
    </source>
</evidence>
<accession>A8X4R6</accession>
<name>A8X4R6_CAEBR</name>
<dbReference type="PANTHER" id="PTHR22945:SF91">
    <property type="entry name" value="SERPENTINE RECEPTOR CLASS DELTA-50"/>
    <property type="match status" value="1"/>
</dbReference>
<dbReference type="EMBL" id="HE601041">
    <property type="protein sequence ID" value="CAP27626.2"/>
    <property type="molecule type" value="Genomic_DNA"/>
</dbReference>
<protein>
    <submittedName>
        <fullName evidence="7">Protein CBR-SRD-50</fullName>
    </submittedName>
</protein>
<dbReference type="SUPFAM" id="SSF81321">
    <property type="entry name" value="Family A G protein-coupled receptor-like"/>
    <property type="match status" value="1"/>
</dbReference>
<feature type="transmembrane region" description="Helical" evidence="6">
    <location>
        <begin position="239"/>
        <end position="260"/>
    </location>
</feature>